<keyword evidence="4 5" id="KW-0472">Membrane</keyword>
<evidence type="ECO:0000256" key="3">
    <source>
        <dbReference type="ARBA" id="ARBA00022989"/>
    </source>
</evidence>
<evidence type="ECO:0000256" key="1">
    <source>
        <dbReference type="ARBA" id="ARBA00004141"/>
    </source>
</evidence>
<evidence type="ECO:0000259" key="6">
    <source>
        <dbReference type="PROSITE" id="PS50850"/>
    </source>
</evidence>
<feature type="transmembrane region" description="Helical" evidence="5">
    <location>
        <begin position="343"/>
        <end position="361"/>
    </location>
</feature>
<evidence type="ECO:0000256" key="2">
    <source>
        <dbReference type="ARBA" id="ARBA00022692"/>
    </source>
</evidence>
<dbReference type="Gene3D" id="1.20.1250.20">
    <property type="entry name" value="MFS general substrate transporter like domains"/>
    <property type="match status" value="1"/>
</dbReference>
<keyword evidence="3 5" id="KW-1133">Transmembrane helix</keyword>
<evidence type="ECO:0000256" key="4">
    <source>
        <dbReference type="ARBA" id="ARBA00023136"/>
    </source>
</evidence>
<dbReference type="InterPro" id="IPR011701">
    <property type="entry name" value="MFS"/>
</dbReference>
<protein>
    <submittedName>
        <fullName evidence="7">PCFT-like protein</fullName>
    </submittedName>
</protein>
<dbReference type="PROSITE" id="PS50850">
    <property type="entry name" value="MFS"/>
    <property type="match status" value="1"/>
</dbReference>
<dbReference type="Proteomes" id="UP001164746">
    <property type="component" value="Chromosome 11"/>
</dbReference>
<feature type="transmembrane region" description="Helical" evidence="5">
    <location>
        <begin position="175"/>
        <end position="197"/>
    </location>
</feature>
<feature type="transmembrane region" description="Helical" evidence="5">
    <location>
        <begin position="21"/>
        <end position="42"/>
    </location>
</feature>
<feature type="transmembrane region" description="Helical" evidence="5">
    <location>
        <begin position="299"/>
        <end position="323"/>
    </location>
</feature>
<proteinExistence type="predicted"/>
<gene>
    <name evidence="7" type="ORF">MAR_000054</name>
</gene>
<dbReference type="Pfam" id="PF07690">
    <property type="entry name" value="MFS_1"/>
    <property type="match status" value="1"/>
</dbReference>
<feature type="transmembrane region" description="Helical" evidence="5">
    <location>
        <begin position="77"/>
        <end position="98"/>
    </location>
</feature>
<name>A0ABY7FBQ2_MYAAR</name>
<feature type="transmembrane region" description="Helical" evidence="5">
    <location>
        <begin position="137"/>
        <end position="163"/>
    </location>
</feature>
<evidence type="ECO:0000313" key="7">
    <source>
        <dbReference type="EMBL" id="WAR18216.1"/>
    </source>
</evidence>
<sequence>MGVIITIRRWSFDLKSITVEPVMFIYMFNVFLNFVTFQALVYDKVCKMKFNSTVCKNLENMTFALEEDTVQKTTSTWLLYSNLTMAVPGLLTVMFLLGPCGDRLGRKLPVLCPIIGAILSTVSNLVNAAYMDAPLEYLLIGTVLSGLFGGYIGALMAMYTYIAHISSPTHRTVRMGILEAMVFLSGTLGTAVSGVILDNTSYVFVFGLLAGLLLMGLGYTVVWVDNIVPEQAESTPDPLGWAAVMLGVVKDVAMCVWKSRSNKNLLNLCLLSVIIFFLMLVNVVFCIEQSHFINLRNIPWSMIMIKSCLFIFTGENDIILIFTRHRPFKWSQTTFGLFKGTESLLRGLGMLILMPICKKIFAARDTVVMLAGLISKMISMIFYGLSQNTGVMFIGAISGILQGFSSASIRAQSAGMVKSNEQGKLFSLMALFESIASMVATSLFNPVYNATLDFFHGFCFLMAAGIMCIGIALGIVLHVRVSRSGQQNYNHLAEDTLDIAEHNDQSVQEQSTAVDIQS</sequence>
<organism evidence="7 8">
    <name type="scientific">Mya arenaria</name>
    <name type="common">Soft-shell clam</name>
    <dbReference type="NCBI Taxonomy" id="6604"/>
    <lineage>
        <taxon>Eukaryota</taxon>
        <taxon>Metazoa</taxon>
        <taxon>Spiralia</taxon>
        <taxon>Lophotrochozoa</taxon>
        <taxon>Mollusca</taxon>
        <taxon>Bivalvia</taxon>
        <taxon>Autobranchia</taxon>
        <taxon>Heteroconchia</taxon>
        <taxon>Euheterodonta</taxon>
        <taxon>Imparidentia</taxon>
        <taxon>Neoheterodontei</taxon>
        <taxon>Myida</taxon>
        <taxon>Myoidea</taxon>
        <taxon>Myidae</taxon>
        <taxon>Mya</taxon>
    </lineage>
</organism>
<dbReference type="PANTHER" id="PTHR23507">
    <property type="entry name" value="ZGC:174356"/>
    <property type="match status" value="1"/>
</dbReference>
<feature type="transmembrane region" description="Helical" evidence="5">
    <location>
        <begin position="239"/>
        <end position="259"/>
    </location>
</feature>
<dbReference type="EMBL" id="CP111022">
    <property type="protein sequence ID" value="WAR18216.1"/>
    <property type="molecule type" value="Genomic_DNA"/>
</dbReference>
<feature type="transmembrane region" description="Helical" evidence="5">
    <location>
        <begin position="391"/>
        <end position="413"/>
    </location>
</feature>
<dbReference type="InterPro" id="IPR036259">
    <property type="entry name" value="MFS_trans_sf"/>
</dbReference>
<feature type="transmembrane region" description="Helical" evidence="5">
    <location>
        <begin position="203"/>
        <end position="227"/>
    </location>
</feature>
<dbReference type="InterPro" id="IPR020846">
    <property type="entry name" value="MFS_dom"/>
</dbReference>
<feature type="domain" description="Major facilitator superfamily (MFS) profile" evidence="6">
    <location>
        <begin position="22"/>
        <end position="482"/>
    </location>
</feature>
<feature type="transmembrane region" description="Helical" evidence="5">
    <location>
        <begin position="425"/>
        <end position="448"/>
    </location>
</feature>
<reference evidence="7" key="1">
    <citation type="submission" date="2022-11" db="EMBL/GenBank/DDBJ databases">
        <title>Centuries of genome instability and evolution in soft-shell clam transmissible cancer (bioRxiv).</title>
        <authorList>
            <person name="Hart S.F.M."/>
            <person name="Yonemitsu M.A."/>
            <person name="Giersch R.M."/>
            <person name="Beal B.F."/>
            <person name="Arriagada G."/>
            <person name="Davis B.W."/>
            <person name="Ostrander E.A."/>
            <person name="Goff S.P."/>
            <person name="Metzger M.J."/>
        </authorList>
    </citation>
    <scope>NUCLEOTIDE SEQUENCE</scope>
    <source>
        <strain evidence="7">MELC-2E11</strain>
        <tissue evidence="7">Siphon/mantle</tissue>
    </source>
</reference>
<evidence type="ECO:0000313" key="8">
    <source>
        <dbReference type="Proteomes" id="UP001164746"/>
    </source>
</evidence>
<feature type="transmembrane region" description="Helical" evidence="5">
    <location>
        <begin position="265"/>
        <end position="287"/>
    </location>
</feature>
<feature type="transmembrane region" description="Helical" evidence="5">
    <location>
        <begin position="110"/>
        <end position="131"/>
    </location>
</feature>
<keyword evidence="8" id="KW-1185">Reference proteome</keyword>
<dbReference type="SUPFAM" id="SSF103473">
    <property type="entry name" value="MFS general substrate transporter"/>
    <property type="match status" value="1"/>
</dbReference>
<evidence type="ECO:0000256" key="5">
    <source>
        <dbReference type="SAM" id="Phobius"/>
    </source>
</evidence>
<feature type="transmembrane region" description="Helical" evidence="5">
    <location>
        <begin position="454"/>
        <end position="477"/>
    </location>
</feature>
<comment type="subcellular location">
    <subcellularLocation>
        <location evidence="1">Membrane</location>
        <topology evidence="1">Multi-pass membrane protein</topology>
    </subcellularLocation>
</comment>
<dbReference type="PANTHER" id="PTHR23507:SF1">
    <property type="entry name" value="FI18259P1-RELATED"/>
    <property type="match status" value="1"/>
</dbReference>
<keyword evidence="2 5" id="KW-0812">Transmembrane</keyword>
<accession>A0ABY7FBQ2</accession>